<dbReference type="OrthoDB" id="294702at2759"/>
<name>A0A9W9WH79_9EURO</name>
<sequence length="99" mass="10656">MAAASSMEQEAALLVQSSIDLGERGQLGTLPLDMQSVTVIRGDSRRDFQHLRIAAHKDTAARLVGQQSVLQATNSGHWVMATEPQLVAGEILAVWDCSL</sequence>
<reference evidence="1" key="1">
    <citation type="submission" date="2022-12" db="EMBL/GenBank/DDBJ databases">
        <authorList>
            <person name="Petersen C."/>
        </authorList>
    </citation>
    <scope>NUCLEOTIDE SEQUENCE</scope>
    <source>
        <strain evidence="1">IBT 17660</strain>
    </source>
</reference>
<gene>
    <name evidence="1" type="ORF">N7530_010338</name>
</gene>
<reference evidence="1" key="2">
    <citation type="journal article" date="2023" name="IMA Fungus">
        <title>Comparative genomic study of the Penicillium genus elucidates a diverse pangenome and 15 lateral gene transfer events.</title>
        <authorList>
            <person name="Petersen C."/>
            <person name="Sorensen T."/>
            <person name="Nielsen M.R."/>
            <person name="Sondergaard T.E."/>
            <person name="Sorensen J.L."/>
            <person name="Fitzpatrick D.A."/>
            <person name="Frisvad J.C."/>
            <person name="Nielsen K.L."/>
        </authorList>
    </citation>
    <scope>NUCLEOTIDE SEQUENCE</scope>
    <source>
        <strain evidence="1">IBT 17660</strain>
    </source>
</reference>
<keyword evidence="2" id="KW-1185">Reference proteome</keyword>
<evidence type="ECO:0000313" key="2">
    <source>
        <dbReference type="Proteomes" id="UP001147760"/>
    </source>
</evidence>
<comment type="caution">
    <text evidence="1">The sequence shown here is derived from an EMBL/GenBank/DDBJ whole genome shotgun (WGS) entry which is preliminary data.</text>
</comment>
<accession>A0A9W9WH79</accession>
<dbReference type="AlphaFoldDB" id="A0A9W9WH79"/>
<proteinExistence type="predicted"/>
<dbReference type="EMBL" id="JAPWDO010000007">
    <property type="protein sequence ID" value="KAJ5462133.1"/>
    <property type="molecule type" value="Genomic_DNA"/>
</dbReference>
<protein>
    <submittedName>
        <fullName evidence="1">Uncharacterized protein</fullName>
    </submittedName>
</protein>
<organism evidence="1 2">
    <name type="scientific">Penicillium desertorum</name>
    <dbReference type="NCBI Taxonomy" id="1303715"/>
    <lineage>
        <taxon>Eukaryota</taxon>
        <taxon>Fungi</taxon>
        <taxon>Dikarya</taxon>
        <taxon>Ascomycota</taxon>
        <taxon>Pezizomycotina</taxon>
        <taxon>Eurotiomycetes</taxon>
        <taxon>Eurotiomycetidae</taxon>
        <taxon>Eurotiales</taxon>
        <taxon>Aspergillaceae</taxon>
        <taxon>Penicillium</taxon>
    </lineage>
</organism>
<evidence type="ECO:0000313" key="1">
    <source>
        <dbReference type="EMBL" id="KAJ5462133.1"/>
    </source>
</evidence>
<dbReference type="Proteomes" id="UP001147760">
    <property type="component" value="Unassembled WGS sequence"/>
</dbReference>